<reference evidence="2" key="1">
    <citation type="submission" date="2022-11" db="UniProtKB">
        <authorList>
            <consortium name="WormBaseParasite"/>
        </authorList>
    </citation>
    <scope>IDENTIFICATION</scope>
</reference>
<protein>
    <submittedName>
        <fullName evidence="2">Uncharacterized protein</fullName>
    </submittedName>
</protein>
<proteinExistence type="predicted"/>
<sequence>MILQQRSVSSVNLQHVANVTGNQPWIVEIYALPSNFEPPKQGAIQFDDEFMDKAKKCKIETFEEDAIRGSFRQSKHSNVPNHLKKLVEFENSKVLLVESDKLPNYGWDFTLFKNGNYICNICHSPGALIFQDDVYLRELHTCFPIPCSVIVQKYKDFVNGIKIDWKWWGKQQILHDFDYFDQPKDTRTFLETISEPSALESVEYGPQRWMKLPPRKYKVINETCYHVYSKNDCLLGWEFS</sequence>
<evidence type="ECO:0000313" key="1">
    <source>
        <dbReference type="Proteomes" id="UP000887576"/>
    </source>
</evidence>
<dbReference type="Proteomes" id="UP000887576">
    <property type="component" value="Unplaced"/>
</dbReference>
<evidence type="ECO:0000313" key="2">
    <source>
        <dbReference type="WBParaSite" id="JU765_v2.g9319.t1"/>
    </source>
</evidence>
<accession>A0AC34RQR7</accession>
<name>A0AC34RQR7_9BILA</name>
<organism evidence="1 2">
    <name type="scientific">Panagrolaimus sp. JU765</name>
    <dbReference type="NCBI Taxonomy" id="591449"/>
    <lineage>
        <taxon>Eukaryota</taxon>
        <taxon>Metazoa</taxon>
        <taxon>Ecdysozoa</taxon>
        <taxon>Nematoda</taxon>
        <taxon>Chromadorea</taxon>
        <taxon>Rhabditida</taxon>
        <taxon>Tylenchina</taxon>
        <taxon>Panagrolaimomorpha</taxon>
        <taxon>Panagrolaimoidea</taxon>
        <taxon>Panagrolaimidae</taxon>
        <taxon>Panagrolaimus</taxon>
    </lineage>
</organism>
<dbReference type="WBParaSite" id="JU765_v2.g9319.t1">
    <property type="protein sequence ID" value="JU765_v2.g9319.t1"/>
    <property type="gene ID" value="JU765_v2.g9319"/>
</dbReference>